<evidence type="ECO:0000256" key="1">
    <source>
        <dbReference type="SAM" id="Phobius"/>
    </source>
</evidence>
<evidence type="ECO:0000313" key="3">
    <source>
        <dbReference type="Proteomes" id="UP000000370"/>
    </source>
</evidence>
<evidence type="ECO:0000313" key="2">
    <source>
        <dbReference type="EMBL" id="ABX42480.1"/>
    </source>
</evidence>
<keyword evidence="1" id="KW-0812">Transmembrane</keyword>
<feature type="transmembrane region" description="Helical" evidence="1">
    <location>
        <begin position="78"/>
        <end position="95"/>
    </location>
</feature>
<feature type="transmembrane region" description="Helical" evidence="1">
    <location>
        <begin position="116"/>
        <end position="134"/>
    </location>
</feature>
<dbReference type="GO" id="GO:0140359">
    <property type="term" value="F:ABC-type transporter activity"/>
    <property type="evidence" value="ECO:0007669"/>
    <property type="project" value="InterPro"/>
</dbReference>
<protein>
    <recommendedName>
        <fullName evidence="4">ABC transporter permease</fullName>
    </recommendedName>
</protein>
<keyword evidence="1" id="KW-1133">Transmembrane helix</keyword>
<evidence type="ECO:0008006" key="4">
    <source>
        <dbReference type="Google" id="ProtNLM"/>
    </source>
</evidence>
<accession>A9KJ68</accession>
<feature type="transmembrane region" description="Helical" evidence="1">
    <location>
        <begin position="21"/>
        <end position="39"/>
    </location>
</feature>
<dbReference type="KEGG" id="cpy:Cphy_2114"/>
<dbReference type="RefSeq" id="WP_012200134.1">
    <property type="nucleotide sequence ID" value="NC_010001.1"/>
</dbReference>
<dbReference type="GO" id="GO:0005886">
    <property type="term" value="C:plasma membrane"/>
    <property type="evidence" value="ECO:0007669"/>
    <property type="project" value="UniProtKB-SubCell"/>
</dbReference>
<dbReference type="EMBL" id="CP000885">
    <property type="protein sequence ID" value="ABX42480.1"/>
    <property type="molecule type" value="Genomic_DNA"/>
</dbReference>
<dbReference type="PANTHER" id="PTHR37305">
    <property type="entry name" value="INTEGRAL MEMBRANE PROTEIN-RELATED"/>
    <property type="match status" value="1"/>
</dbReference>
<organism evidence="2 3">
    <name type="scientific">Lachnoclostridium phytofermentans (strain ATCC 700394 / DSM 18823 / ISDg)</name>
    <name type="common">Clostridium phytofermentans</name>
    <dbReference type="NCBI Taxonomy" id="357809"/>
    <lineage>
        <taxon>Bacteria</taxon>
        <taxon>Bacillati</taxon>
        <taxon>Bacillota</taxon>
        <taxon>Clostridia</taxon>
        <taxon>Lachnospirales</taxon>
        <taxon>Lachnospiraceae</taxon>
    </lineage>
</organism>
<reference evidence="3" key="1">
    <citation type="submission" date="2007-11" db="EMBL/GenBank/DDBJ databases">
        <title>Complete genome sequence of Clostridium phytofermentans ISDg.</title>
        <authorList>
            <person name="Leschine S.B."/>
            <person name="Warnick T.A."/>
            <person name="Blanchard J.L."/>
            <person name="Schnell D.J."/>
            <person name="Petit E.L."/>
            <person name="LaTouf W.G."/>
            <person name="Copeland A."/>
            <person name="Lucas S."/>
            <person name="Lapidus A."/>
            <person name="Barry K."/>
            <person name="Glavina del Rio T."/>
            <person name="Dalin E."/>
            <person name="Tice H."/>
            <person name="Pitluck S."/>
            <person name="Kiss H."/>
            <person name="Brettin T."/>
            <person name="Bruce D."/>
            <person name="Detter J.C."/>
            <person name="Han C."/>
            <person name="Kuske C."/>
            <person name="Schmutz J."/>
            <person name="Larimer F."/>
            <person name="Land M."/>
            <person name="Hauser L."/>
            <person name="Kyrpides N."/>
            <person name="Kim E.A."/>
            <person name="Richardson P."/>
        </authorList>
    </citation>
    <scope>NUCLEOTIDE SEQUENCE [LARGE SCALE GENOMIC DNA]</scope>
    <source>
        <strain evidence="3">ATCC 700394 / DSM 18823 / ISDg</strain>
    </source>
</reference>
<sequence precursor="true">MKQIIAFTKKEFIELIRTGKLYILLIIFVIFGIMNPAIAKLTPWMFEMLADTMKEQGIILNDITVTVMTSWEQYYKNMSMEFIVLVVMFCGILTSEYQKGTLINMLTKGLPRWKVILSKSFALFTSWSLCYWLSFGITYTYNAYFWDNSIAKHLIFSAMCSYLFGIWLLSLIMLCSAFLNSGSAVLLTTGVVYVITYLISLVPKLGDVLPLKLTSGMNILTGNSSIKDYNFAFALTIILILIGGIVTIFGFNRKRI</sequence>
<dbReference type="AlphaFoldDB" id="A9KJ68"/>
<feature type="transmembrane region" description="Helical" evidence="1">
    <location>
        <begin position="154"/>
        <end position="179"/>
    </location>
</feature>
<proteinExistence type="predicted"/>
<dbReference type="eggNOG" id="COG1277">
    <property type="taxonomic scope" value="Bacteria"/>
</dbReference>
<gene>
    <name evidence="2" type="ordered locus">Cphy_2114</name>
</gene>
<name>A9KJ68_LACP7</name>
<keyword evidence="3" id="KW-1185">Reference proteome</keyword>
<dbReference type="HOGENOM" id="CLU_091969_1_0_9"/>
<dbReference type="Proteomes" id="UP000000370">
    <property type="component" value="Chromosome"/>
</dbReference>
<dbReference type="PANTHER" id="PTHR37305:SF1">
    <property type="entry name" value="MEMBRANE PROTEIN"/>
    <property type="match status" value="1"/>
</dbReference>
<feature type="transmembrane region" description="Helical" evidence="1">
    <location>
        <begin position="231"/>
        <end position="251"/>
    </location>
</feature>
<feature type="transmembrane region" description="Helical" evidence="1">
    <location>
        <begin position="184"/>
        <end position="202"/>
    </location>
</feature>
<dbReference type="OrthoDB" id="4187110at2"/>
<dbReference type="STRING" id="357809.Cphy_2114"/>
<keyword evidence="1" id="KW-0472">Membrane</keyword>
<dbReference type="Pfam" id="PF12679">
    <property type="entry name" value="ABC2_membrane_2"/>
    <property type="match status" value="1"/>
</dbReference>